<evidence type="ECO:0000313" key="3">
    <source>
        <dbReference type="EMBL" id="NOK36658.1"/>
    </source>
</evidence>
<dbReference type="Proteomes" id="UP000563426">
    <property type="component" value="Unassembled WGS sequence"/>
</dbReference>
<keyword evidence="4" id="KW-1185">Reference proteome</keyword>
<feature type="domain" description="Up-regulated in Daf-2" evidence="2">
    <location>
        <begin position="38"/>
        <end position="111"/>
    </location>
</feature>
<dbReference type="EMBL" id="JABFJV010000175">
    <property type="protein sequence ID" value="NOK36658.1"/>
    <property type="molecule type" value="Genomic_DNA"/>
</dbReference>
<proteinExistence type="predicted"/>
<reference evidence="3 4" key="1">
    <citation type="submission" date="2020-05" db="EMBL/GenBank/DDBJ databases">
        <authorList>
            <person name="Whitworth D."/>
        </authorList>
    </citation>
    <scope>NUCLEOTIDE SEQUENCE [LARGE SCALE GENOMIC DNA]</scope>
    <source>
        <strain evidence="3 4">AB043B</strain>
    </source>
</reference>
<dbReference type="Pfam" id="PF18457">
    <property type="entry name" value="PUD1_2"/>
    <property type="match status" value="1"/>
</dbReference>
<accession>A0A3A8GGJ2</accession>
<dbReference type="Gene3D" id="2.60.40.3820">
    <property type="match status" value="1"/>
</dbReference>
<name>A0A3A8GGJ2_9BACT</name>
<protein>
    <recommendedName>
        <fullName evidence="2">Up-regulated in Daf-2 domain-containing protein</fullName>
    </recommendedName>
</protein>
<sequence length="159" mass="17784">MCSPARLGLDGQPLSGFDTRLSPDKTRTTAKVGAPQSTQQTANAVVVNHWGAPITNVTLRHRYSNNPEYQQQDNWASLAENATSSSFQVIFWTGAIGHDYWWIQFEDANGKIWQNKQNFYCTLSSPDAGNTLYFFVNGSAEELQCQFVSTQCDVSLYES</sequence>
<dbReference type="RefSeq" id="WP_120530801.1">
    <property type="nucleotide sequence ID" value="NZ_JABFJV010000175.1"/>
</dbReference>
<organism evidence="3 4">
    <name type="scientific">Corallococcus exercitus</name>
    <dbReference type="NCBI Taxonomy" id="2316736"/>
    <lineage>
        <taxon>Bacteria</taxon>
        <taxon>Pseudomonadati</taxon>
        <taxon>Myxococcota</taxon>
        <taxon>Myxococcia</taxon>
        <taxon>Myxococcales</taxon>
        <taxon>Cystobacterineae</taxon>
        <taxon>Myxococcaceae</taxon>
        <taxon>Corallococcus</taxon>
    </lineage>
</organism>
<feature type="region of interest" description="Disordered" evidence="1">
    <location>
        <begin position="1"/>
        <end position="38"/>
    </location>
</feature>
<comment type="caution">
    <text evidence="3">The sequence shown here is derived from an EMBL/GenBank/DDBJ whole genome shotgun (WGS) entry which is preliminary data.</text>
</comment>
<evidence type="ECO:0000313" key="4">
    <source>
        <dbReference type="Proteomes" id="UP000563426"/>
    </source>
</evidence>
<gene>
    <name evidence="3" type="ORF">HMI49_25960</name>
</gene>
<dbReference type="AlphaFoldDB" id="A0A3A8GGJ2"/>
<dbReference type="InterPro" id="IPR041157">
    <property type="entry name" value="PUD1/2"/>
</dbReference>
<evidence type="ECO:0000256" key="1">
    <source>
        <dbReference type="SAM" id="MobiDB-lite"/>
    </source>
</evidence>
<evidence type="ECO:0000259" key="2">
    <source>
        <dbReference type="Pfam" id="PF18457"/>
    </source>
</evidence>